<accession>A0ABS6DRJ6</accession>
<organism evidence="3 4">
    <name type="scientific">Mycoplasma zalophidermidis</name>
    <dbReference type="NCBI Taxonomy" id="398174"/>
    <lineage>
        <taxon>Bacteria</taxon>
        <taxon>Bacillati</taxon>
        <taxon>Mycoplasmatota</taxon>
        <taxon>Mollicutes</taxon>
        <taxon>Mycoplasmataceae</taxon>
        <taxon>Mycoplasma</taxon>
    </lineage>
</organism>
<keyword evidence="1" id="KW-0175">Coiled coil</keyword>
<dbReference type="RefSeq" id="WP_216567793.1">
    <property type="nucleotide sequence ID" value="NZ_JAHMHK010000001.1"/>
</dbReference>
<keyword evidence="2" id="KW-0472">Membrane</keyword>
<name>A0ABS6DRJ6_9MOLU</name>
<keyword evidence="2" id="KW-0812">Transmembrane</keyword>
<evidence type="ECO:0000256" key="2">
    <source>
        <dbReference type="SAM" id="Phobius"/>
    </source>
</evidence>
<gene>
    <name evidence="3" type="ORF">KQ878_01435</name>
</gene>
<feature type="transmembrane region" description="Helical" evidence="2">
    <location>
        <begin position="87"/>
        <end position="107"/>
    </location>
</feature>
<keyword evidence="2" id="KW-1133">Transmembrane helix</keyword>
<proteinExistence type="predicted"/>
<evidence type="ECO:0000313" key="3">
    <source>
        <dbReference type="EMBL" id="MBU4693546.1"/>
    </source>
</evidence>
<protein>
    <submittedName>
        <fullName evidence="3">Uncharacterized protein</fullName>
    </submittedName>
</protein>
<sequence length="149" mass="17130">MAKFINKTLRTSIGREDYFNEIAGHFGFELKGSQDISQGNVKLDFTIDTDSNKNAIRLGSLFQQFLDLEERKKTLKEQLSNTKINKMAVLILLLFLIIPGVLYIMVFKKKLRNIQDQLNKTIEEQKSIYQMAVELQGGISENIETLIEN</sequence>
<evidence type="ECO:0000256" key="1">
    <source>
        <dbReference type="SAM" id="Coils"/>
    </source>
</evidence>
<evidence type="ECO:0000313" key="4">
    <source>
        <dbReference type="Proteomes" id="UP000812267"/>
    </source>
</evidence>
<feature type="coiled-coil region" evidence="1">
    <location>
        <begin position="58"/>
        <end position="128"/>
    </location>
</feature>
<keyword evidence="4" id="KW-1185">Reference proteome</keyword>
<dbReference type="Proteomes" id="UP000812267">
    <property type="component" value="Unassembled WGS sequence"/>
</dbReference>
<reference evidence="3" key="1">
    <citation type="submission" date="2021-06" db="EMBL/GenBank/DDBJ databases">
        <title>Novel Mycoplasma species detected in California sea lions (Zalophus californianus) from the USA.</title>
        <authorList>
            <person name="Volokhov D.V."/>
            <person name="Furtak V.A."/>
            <person name="Zagorodnyaya T.A."/>
        </authorList>
    </citation>
    <scope>NUCLEOTIDE SEQUENCE [LARGE SCALE GENOMIC DNA]</scope>
    <source>
        <strain evidence="3">CSL 4779</strain>
    </source>
</reference>
<comment type="caution">
    <text evidence="3">The sequence shown here is derived from an EMBL/GenBank/DDBJ whole genome shotgun (WGS) entry which is preliminary data.</text>
</comment>
<dbReference type="EMBL" id="JAHMHK010000001">
    <property type="protein sequence ID" value="MBU4693546.1"/>
    <property type="molecule type" value="Genomic_DNA"/>
</dbReference>